<evidence type="ECO:0008006" key="3">
    <source>
        <dbReference type="Google" id="ProtNLM"/>
    </source>
</evidence>
<dbReference type="AlphaFoldDB" id="I0K9U1"/>
<accession>I0K9U1</accession>
<dbReference type="KEGG" id="fae:FAES_2885"/>
<dbReference type="EMBL" id="HE796683">
    <property type="protein sequence ID" value="CCH00894.1"/>
    <property type="molecule type" value="Genomic_DNA"/>
</dbReference>
<dbReference type="HOGENOM" id="CLU_032896_1_0_10"/>
<dbReference type="InterPro" id="IPR010869">
    <property type="entry name" value="DUF1501"/>
</dbReference>
<name>I0K9U1_9BACT</name>
<dbReference type="PANTHER" id="PTHR43737:SF1">
    <property type="entry name" value="DUF1501 DOMAIN-CONTAINING PROTEIN"/>
    <property type="match status" value="1"/>
</dbReference>
<evidence type="ECO:0000313" key="1">
    <source>
        <dbReference type="EMBL" id="CCH00894.1"/>
    </source>
</evidence>
<dbReference type="RefSeq" id="WP_015331993.1">
    <property type="nucleotide sequence ID" value="NC_020054.1"/>
</dbReference>
<dbReference type="PATRIC" id="fig|1166018.3.peg.4653"/>
<dbReference type="Proteomes" id="UP000011058">
    <property type="component" value="Chromosome"/>
</dbReference>
<dbReference type="eggNOG" id="COG4102">
    <property type="taxonomic scope" value="Bacteria"/>
</dbReference>
<protein>
    <recommendedName>
        <fullName evidence="3">DUF1501 domain-containing protein</fullName>
    </recommendedName>
</protein>
<sequence>MNRRNFLATTASLALPIALNGFGINALARNSVLVRSLLGTNAAAADRTLVIININGGNDGLNMVIPVDQYSTYTSLRSNIAIPQSSVLPLAGNDTTGLHPAMTGLRDLYNDGKLTILHSVGYPNPDQSHQRSADIWMTGVSSNQYAETGWAGRYLDDRFPGYPDNYPSATMEDPLALQIGFLTSTTLLGPIQSMGVAINDPTSFYTLVGSSTNAPPDYLPCCDAGDKIAHVRQQQTLAVGYAGQIKAAFDAGTTRATYPTAGQNTLADQLKIVARLIHGGLKTKIYFVSISGFDTHSAQVDTTDNTIGAHATLLGKVSAGIKAFQDDLALQGIADKVIGMTFSEFGRRANSNNSKGTDHGMAAPMFVFGQSVQHPTIGVNPDLSNLIVGNDGSRNIPYQIDFRRVYSDILNDWFGAGIAKTNTLLFKTSPSVLDFPTVSLFSNLVETVKTGNWADRTVWSVGRKPLPSEYVRINAGHTLTVDAPFTVRSIRLDGTIRYTGPFTVRVTG</sequence>
<dbReference type="STRING" id="1166018.FAES_2885"/>
<keyword evidence="2" id="KW-1185">Reference proteome</keyword>
<dbReference type="PANTHER" id="PTHR43737">
    <property type="entry name" value="BLL7424 PROTEIN"/>
    <property type="match status" value="1"/>
</dbReference>
<reference evidence="1 2" key="1">
    <citation type="journal article" date="2012" name="J. Bacteriol.">
        <title>Genome Sequence of Fibrella aestuarina BUZ 2T, a Filamentous Marine Bacterium.</title>
        <authorList>
            <person name="Filippini M."/>
            <person name="Qi W."/>
            <person name="Blom J."/>
            <person name="Goesmann A."/>
            <person name="Smits T.H."/>
            <person name="Bagheri H.C."/>
        </authorList>
    </citation>
    <scope>NUCLEOTIDE SEQUENCE [LARGE SCALE GENOMIC DNA]</scope>
    <source>
        <strain evidence="2">BUZ 2T</strain>
    </source>
</reference>
<dbReference type="OrthoDB" id="9779968at2"/>
<dbReference type="Pfam" id="PF07394">
    <property type="entry name" value="DUF1501"/>
    <property type="match status" value="1"/>
</dbReference>
<proteinExistence type="predicted"/>
<organism evidence="1 2">
    <name type="scientific">Fibrella aestuarina BUZ 2</name>
    <dbReference type="NCBI Taxonomy" id="1166018"/>
    <lineage>
        <taxon>Bacteria</taxon>
        <taxon>Pseudomonadati</taxon>
        <taxon>Bacteroidota</taxon>
        <taxon>Cytophagia</taxon>
        <taxon>Cytophagales</taxon>
        <taxon>Spirosomataceae</taxon>
        <taxon>Fibrella</taxon>
    </lineage>
</organism>
<evidence type="ECO:0000313" key="2">
    <source>
        <dbReference type="Proteomes" id="UP000011058"/>
    </source>
</evidence>
<gene>
    <name evidence="1" type="ORF">FAES_2885</name>
</gene>